<name>B2KEX9_ELUMP</name>
<proteinExistence type="predicted"/>
<keyword evidence="4" id="KW-1185">Reference proteome</keyword>
<dbReference type="InterPro" id="IPR029058">
    <property type="entry name" value="AB_hydrolase_fold"/>
</dbReference>
<evidence type="ECO:0000256" key="1">
    <source>
        <dbReference type="SAM" id="SignalP"/>
    </source>
</evidence>
<dbReference type="Gene3D" id="3.40.50.1820">
    <property type="entry name" value="alpha/beta hydrolase"/>
    <property type="match status" value="1"/>
</dbReference>
<dbReference type="InterPro" id="IPR022742">
    <property type="entry name" value="Hydrolase_4"/>
</dbReference>
<dbReference type="RefSeq" id="WP_012415689.1">
    <property type="nucleotide sequence ID" value="NC_010644.1"/>
</dbReference>
<dbReference type="HOGENOM" id="CLU_975690_0_0_0"/>
<dbReference type="SUPFAM" id="SSF53474">
    <property type="entry name" value="alpha/beta-Hydrolases"/>
    <property type="match status" value="1"/>
</dbReference>
<dbReference type="OrthoDB" id="252464at2"/>
<feature type="signal peptide" evidence="1">
    <location>
        <begin position="1"/>
        <end position="20"/>
    </location>
</feature>
<evidence type="ECO:0000313" key="4">
    <source>
        <dbReference type="Proteomes" id="UP000001029"/>
    </source>
</evidence>
<accession>B2KEX9</accession>
<organism evidence="3 4">
    <name type="scientific">Elusimicrobium minutum (strain Pei191)</name>
    <dbReference type="NCBI Taxonomy" id="445932"/>
    <lineage>
        <taxon>Bacteria</taxon>
        <taxon>Pseudomonadati</taxon>
        <taxon>Elusimicrobiota</taxon>
        <taxon>Elusimicrobia</taxon>
        <taxon>Elusimicrobiales</taxon>
        <taxon>Elusimicrobiaceae</taxon>
        <taxon>Elusimicrobium</taxon>
    </lineage>
</organism>
<protein>
    <submittedName>
        <fullName evidence="3">Putative lysophospholipase</fullName>
    </submittedName>
</protein>
<reference evidence="3 4" key="1">
    <citation type="journal article" date="2009" name="Appl. Environ. Microbiol.">
        <title>Genomic analysis of 'Elusimicrobium minutum,' the first cultivated representative of the phylum 'Elusimicrobia' (formerly termite group 1).</title>
        <authorList>
            <person name="Herlemann D.P.R."/>
            <person name="Geissinger O."/>
            <person name="Ikeda-Ohtsubo W."/>
            <person name="Kunin V."/>
            <person name="Sun H."/>
            <person name="Lapidus A."/>
            <person name="Hugenholtz P."/>
            <person name="Brune A."/>
        </authorList>
    </citation>
    <scope>NUCLEOTIDE SEQUENCE [LARGE SCALE GENOMIC DNA]</scope>
    <source>
        <strain evidence="3 4">Pei191</strain>
    </source>
</reference>
<dbReference type="KEGG" id="emi:Emin_1528"/>
<sequence length="285" mass="31342">MKKIFNIIFLLCLLQTSVLAQTTEGEETPAPPPPDAVESVRIEGERVNITADDGQKITGIFKSSGDSSKYVVLVHDLGKNKSSFNKFSKALLSRGVGYLAIDLRGHGQSASPEHYSHFQKEGINNQFNRMYKDINIAVTYLKNRRIDPENIFVLGTGLGANVTANSIVFNTDIGGFALITPTTNVRDVLTIPGVKIAKQPILIAVAPDVRKNFLESSLIRNVAFNTQGPGKVTFLTAYNKEGVEMMDSYLSGHIIQWILTPVLPEIKNDSLPIINEEEQPTELTL</sequence>
<evidence type="ECO:0000313" key="3">
    <source>
        <dbReference type="EMBL" id="ACC99075.1"/>
    </source>
</evidence>
<evidence type="ECO:0000259" key="2">
    <source>
        <dbReference type="Pfam" id="PF12146"/>
    </source>
</evidence>
<gene>
    <name evidence="3" type="ordered locus">Emin_1528</name>
</gene>
<feature type="chain" id="PRO_5002779930" evidence="1">
    <location>
        <begin position="21"/>
        <end position="285"/>
    </location>
</feature>
<feature type="domain" description="Serine aminopeptidase S33" evidence="2">
    <location>
        <begin position="68"/>
        <end position="221"/>
    </location>
</feature>
<dbReference type="Pfam" id="PF12146">
    <property type="entry name" value="Hydrolase_4"/>
    <property type="match status" value="1"/>
</dbReference>
<dbReference type="AlphaFoldDB" id="B2KEX9"/>
<keyword evidence="1" id="KW-0732">Signal</keyword>
<dbReference type="Proteomes" id="UP000001029">
    <property type="component" value="Chromosome"/>
</dbReference>
<dbReference type="STRING" id="445932.Emin_1528"/>
<dbReference type="EMBL" id="CP001055">
    <property type="protein sequence ID" value="ACC99075.1"/>
    <property type="molecule type" value="Genomic_DNA"/>
</dbReference>